<evidence type="ECO:0000313" key="2">
    <source>
        <dbReference type="Proteomes" id="UP000247409"/>
    </source>
</evidence>
<proteinExistence type="predicted"/>
<accession>A0A2V3ITE4</accession>
<reference evidence="1 2" key="1">
    <citation type="journal article" date="2018" name="Mol. Biol. Evol.">
        <title>Analysis of the draft genome of the red seaweed Gracilariopsis chorda provides insights into genome size evolution in Rhodophyta.</title>
        <authorList>
            <person name="Lee J."/>
            <person name="Yang E.C."/>
            <person name="Graf L."/>
            <person name="Yang J.H."/>
            <person name="Qiu H."/>
            <person name="Zel Zion U."/>
            <person name="Chan C.X."/>
            <person name="Stephens T.G."/>
            <person name="Weber A.P.M."/>
            <person name="Boo G.H."/>
            <person name="Boo S.M."/>
            <person name="Kim K.M."/>
            <person name="Shin Y."/>
            <person name="Jung M."/>
            <person name="Lee S.J."/>
            <person name="Yim H.S."/>
            <person name="Lee J.H."/>
            <person name="Bhattacharya D."/>
            <person name="Yoon H.S."/>
        </authorList>
    </citation>
    <scope>NUCLEOTIDE SEQUENCE [LARGE SCALE GENOMIC DNA]</scope>
    <source>
        <strain evidence="1 2">SKKU-2015</strain>
        <tissue evidence="1">Whole body</tissue>
    </source>
</reference>
<organism evidence="1 2">
    <name type="scientific">Gracilariopsis chorda</name>
    <dbReference type="NCBI Taxonomy" id="448386"/>
    <lineage>
        <taxon>Eukaryota</taxon>
        <taxon>Rhodophyta</taxon>
        <taxon>Florideophyceae</taxon>
        <taxon>Rhodymeniophycidae</taxon>
        <taxon>Gracilariales</taxon>
        <taxon>Gracilariaceae</taxon>
        <taxon>Gracilariopsis</taxon>
    </lineage>
</organism>
<dbReference type="AlphaFoldDB" id="A0A2V3ITE4"/>
<gene>
    <name evidence="1" type="ORF">BWQ96_04813</name>
</gene>
<evidence type="ECO:0000313" key="1">
    <source>
        <dbReference type="EMBL" id="PXF45398.1"/>
    </source>
</evidence>
<dbReference type="EMBL" id="NBIV01000061">
    <property type="protein sequence ID" value="PXF45398.1"/>
    <property type="molecule type" value="Genomic_DNA"/>
</dbReference>
<dbReference type="Proteomes" id="UP000247409">
    <property type="component" value="Unassembled WGS sequence"/>
</dbReference>
<sequence>MLFVLALSEFASTGDKTTIRTFVRHQPYKLRHCAVLNSGFCFISKLTPSFLVTHFRVEGYPELALAHRILNMRF</sequence>
<keyword evidence="2" id="KW-1185">Reference proteome</keyword>
<comment type="caution">
    <text evidence="1">The sequence shown here is derived from an EMBL/GenBank/DDBJ whole genome shotgun (WGS) entry which is preliminary data.</text>
</comment>
<protein>
    <submittedName>
        <fullName evidence="1">Uncharacterized protein</fullName>
    </submittedName>
</protein>
<name>A0A2V3ITE4_9FLOR</name>